<dbReference type="AlphaFoldDB" id="A0A4S8K4R2"/>
<comment type="caution">
    <text evidence="1">The sequence shown here is derived from an EMBL/GenBank/DDBJ whole genome shotgun (WGS) entry which is preliminary data.</text>
</comment>
<dbReference type="Proteomes" id="UP000317650">
    <property type="component" value="Chromosome 8"/>
</dbReference>
<protein>
    <submittedName>
        <fullName evidence="1">Uncharacterized protein</fullName>
    </submittedName>
</protein>
<reference evidence="1 2" key="1">
    <citation type="journal article" date="2019" name="Nat. Plants">
        <title>Genome sequencing of Musa balbisiana reveals subgenome evolution and function divergence in polyploid bananas.</title>
        <authorList>
            <person name="Yao X."/>
        </authorList>
    </citation>
    <scope>NUCLEOTIDE SEQUENCE [LARGE SCALE GENOMIC DNA]</scope>
    <source>
        <strain evidence="2">cv. DH-PKW</strain>
        <tissue evidence="1">Leaves</tissue>
    </source>
</reference>
<keyword evidence="2" id="KW-1185">Reference proteome</keyword>
<evidence type="ECO:0000313" key="1">
    <source>
        <dbReference type="EMBL" id="THU69819.1"/>
    </source>
</evidence>
<evidence type="ECO:0000313" key="2">
    <source>
        <dbReference type="Proteomes" id="UP000317650"/>
    </source>
</evidence>
<dbReference type="EMBL" id="PYDT01000002">
    <property type="protein sequence ID" value="THU69819.1"/>
    <property type="molecule type" value="Genomic_DNA"/>
</dbReference>
<name>A0A4S8K4R2_MUSBA</name>
<sequence length="108" mass="12520">MTSKHSFKFSRRELKTHRLRLLVATSYSPLPFSSSDSRPRDLRSVVAALLCGSPLERRTLDLLHPLLQICRDLRIYDLPRLYTKAEEKAKNIISKWTVIKCVLLQQAI</sequence>
<accession>A0A4S8K4R2</accession>
<organism evidence="1 2">
    <name type="scientific">Musa balbisiana</name>
    <name type="common">Banana</name>
    <dbReference type="NCBI Taxonomy" id="52838"/>
    <lineage>
        <taxon>Eukaryota</taxon>
        <taxon>Viridiplantae</taxon>
        <taxon>Streptophyta</taxon>
        <taxon>Embryophyta</taxon>
        <taxon>Tracheophyta</taxon>
        <taxon>Spermatophyta</taxon>
        <taxon>Magnoliopsida</taxon>
        <taxon>Liliopsida</taxon>
        <taxon>Zingiberales</taxon>
        <taxon>Musaceae</taxon>
        <taxon>Musa</taxon>
    </lineage>
</organism>
<proteinExistence type="predicted"/>
<gene>
    <name evidence="1" type="ORF">C4D60_Mb08t18430</name>
</gene>